<dbReference type="EC" id="5.4.2.6" evidence="8"/>
<dbReference type="Proteomes" id="UP000199315">
    <property type="component" value="Unassembled WGS sequence"/>
</dbReference>
<dbReference type="Gene3D" id="1.10.150.240">
    <property type="entry name" value="Putative phosphatase, domain 2"/>
    <property type="match status" value="1"/>
</dbReference>
<dbReference type="InterPro" id="IPR051600">
    <property type="entry name" value="Beta-PGM-like"/>
</dbReference>
<evidence type="ECO:0000313" key="14">
    <source>
        <dbReference type="EMBL" id="SCP97008.1"/>
    </source>
</evidence>
<feature type="binding site" evidence="12">
    <location>
        <position position="215"/>
    </location>
    <ligand>
        <name>Mg(2+)</name>
        <dbReference type="ChEBI" id="CHEBI:18420"/>
    </ligand>
</feature>
<evidence type="ECO:0000256" key="12">
    <source>
        <dbReference type="PIRSR" id="PIRSR610972-3"/>
    </source>
</evidence>
<feature type="binding site" evidence="11">
    <location>
        <begin position="54"/>
        <end position="56"/>
    </location>
    <ligand>
        <name>substrate</name>
    </ligand>
</feature>
<feature type="binding site" evidence="12">
    <location>
        <position position="56"/>
    </location>
    <ligand>
        <name>Mg(2+)</name>
        <dbReference type="ChEBI" id="CHEBI:18420"/>
    </ligand>
</feature>
<dbReference type="GO" id="GO:0005975">
    <property type="term" value="P:carbohydrate metabolic process"/>
    <property type="evidence" value="ECO:0007669"/>
    <property type="project" value="InterPro"/>
</dbReference>
<dbReference type="SUPFAM" id="SSF56784">
    <property type="entry name" value="HAD-like"/>
    <property type="match status" value="1"/>
</dbReference>
<accession>A0A1D3TT02</accession>
<keyword evidence="6" id="KW-0119">Carbohydrate metabolism</keyword>
<keyword evidence="5" id="KW-0413">Isomerase</keyword>
<evidence type="ECO:0000256" key="2">
    <source>
        <dbReference type="ARBA" id="ARBA00022553"/>
    </source>
</evidence>
<dbReference type="GO" id="GO:0008801">
    <property type="term" value="F:beta-phosphoglucomutase activity"/>
    <property type="evidence" value="ECO:0007669"/>
    <property type="project" value="UniProtKB-EC"/>
</dbReference>
<feature type="binding site" evidence="12">
    <location>
        <position position="54"/>
    </location>
    <ligand>
        <name>Mg(2+)</name>
        <dbReference type="ChEBI" id="CHEBI:18420"/>
    </ligand>
</feature>
<dbReference type="PANTHER" id="PTHR46193:SF18">
    <property type="entry name" value="HEXITOL PHOSPHATASE B"/>
    <property type="match status" value="1"/>
</dbReference>
<dbReference type="AlphaFoldDB" id="A0A1D3TT02"/>
<reference evidence="14 15" key="1">
    <citation type="submission" date="2016-09" db="EMBL/GenBank/DDBJ databases">
        <authorList>
            <person name="Capua I."/>
            <person name="De Benedictis P."/>
            <person name="Joannis T."/>
            <person name="Lombin L.H."/>
            <person name="Cattoli G."/>
        </authorList>
    </citation>
    <scope>NUCLEOTIDE SEQUENCE [LARGE SCALE GENOMIC DNA]</scope>
    <source>
        <strain evidence="14 15">GluBS11</strain>
    </source>
</reference>
<evidence type="ECO:0000256" key="3">
    <source>
        <dbReference type="ARBA" id="ARBA00022723"/>
    </source>
</evidence>
<dbReference type="InterPro" id="IPR036412">
    <property type="entry name" value="HAD-like_sf"/>
</dbReference>
<evidence type="ECO:0000256" key="4">
    <source>
        <dbReference type="ARBA" id="ARBA00022842"/>
    </source>
</evidence>
<feature type="binding site" evidence="11">
    <location>
        <position position="190"/>
    </location>
    <ligand>
        <name>substrate</name>
    </ligand>
</feature>
<dbReference type="EMBL" id="FMKA01000007">
    <property type="protein sequence ID" value="SCP97008.1"/>
    <property type="molecule type" value="Genomic_DNA"/>
</dbReference>
<feature type="binding site" evidence="11">
    <location>
        <begin position="89"/>
        <end position="94"/>
    </location>
    <ligand>
        <name>substrate</name>
    </ligand>
</feature>
<evidence type="ECO:0000256" key="6">
    <source>
        <dbReference type="ARBA" id="ARBA00023277"/>
    </source>
</evidence>
<keyword evidence="4 12" id="KW-0460">Magnesium</keyword>
<feature type="binding site" evidence="11">
    <location>
        <position position="97"/>
    </location>
    <ligand>
        <name>substrate</name>
    </ligand>
</feature>
<comment type="cofactor">
    <cofactor evidence="12">
        <name>Mg(2+)</name>
        <dbReference type="ChEBI" id="CHEBI:18420"/>
    </cofactor>
    <text evidence="12">Binds 2 magnesium ions per subunit.</text>
</comment>
<comment type="similarity">
    <text evidence="1">Belongs to the HAD-like hydrolase superfamily. CbbY/CbbZ/Gph/YieH family.</text>
</comment>
<evidence type="ECO:0000256" key="13">
    <source>
        <dbReference type="PIRSR" id="PIRSR610972-4"/>
    </source>
</evidence>
<dbReference type="NCBIfam" id="TIGR01509">
    <property type="entry name" value="HAD-SF-IA-v3"/>
    <property type="match status" value="1"/>
</dbReference>
<feature type="active site" description="Nucleophile" evidence="10">
    <location>
        <position position="54"/>
    </location>
</feature>
<feature type="binding site" evidence="11">
    <location>
        <position position="70"/>
    </location>
    <ligand>
        <name>substrate</name>
    </ligand>
</feature>
<dbReference type="InterPro" id="IPR023198">
    <property type="entry name" value="PGP-like_dom2"/>
</dbReference>
<protein>
    <recommendedName>
        <fullName evidence="9">Beta-phosphoglucomutase</fullName>
        <ecNumber evidence="8">5.4.2.6</ecNumber>
    </recommendedName>
</protein>
<dbReference type="NCBIfam" id="TIGR01549">
    <property type="entry name" value="HAD-SF-IA-v1"/>
    <property type="match status" value="1"/>
</dbReference>
<dbReference type="SFLD" id="SFLDG01129">
    <property type="entry name" value="C1.5:_HAD__Beta-PGM__Phosphata"/>
    <property type="match status" value="1"/>
</dbReference>
<name>A0A1D3TT02_9FIRM</name>
<dbReference type="GO" id="GO:0000287">
    <property type="term" value="F:magnesium ion binding"/>
    <property type="evidence" value="ECO:0007669"/>
    <property type="project" value="InterPro"/>
</dbReference>
<dbReference type="InterPro" id="IPR023214">
    <property type="entry name" value="HAD_sf"/>
</dbReference>
<dbReference type="PANTHER" id="PTHR46193">
    <property type="entry name" value="6-PHOSPHOGLUCONATE PHOSPHATASE"/>
    <property type="match status" value="1"/>
</dbReference>
<dbReference type="PRINTS" id="PR00413">
    <property type="entry name" value="HADHALOGNASE"/>
</dbReference>
<feature type="active site" description="Proton donor/acceptor" evidence="10">
    <location>
        <position position="56"/>
    </location>
</feature>
<dbReference type="InterPro" id="IPR010972">
    <property type="entry name" value="Beta-PGM"/>
</dbReference>
<feature type="binding site" evidence="11">
    <location>
        <position position="121"/>
    </location>
    <ligand>
        <name>substrate</name>
    </ligand>
</feature>
<dbReference type="Pfam" id="PF00702">
    <property type="entry name" value="Hydrolase"/>
    <property type="match status" value="1"/>
</dbReference>
<organism evidence="14 15">
    <name type="scientific">Anaerobium acetethylicum</name>
    <dbReference type="NCBI Taxonomy" id="1619234"/>
    <lineage>
        <taxon>Bacteria</taxon>
        <taxon>Bacillati</taxon>
        <taxon>Bacillota</taxon>
        <taxon>Clostridia</taxon>
        <taxon>Lachnospirales</taxon>
        <taxon>Lachnospiraceae</taxon>
        <taxon>Anaerobium</taxon>
    </lineage>
</organism>
<evidence type="ECO:0000256" key="7">
    <source>
        <dbReference type="ARBA" id="ARBA00044926"/>
    </source>
</evidence>
<keyword evidence="3 12" id="KW-0479">Metal-binding</keyword>
<keyword evidence="15" id="KW-1185">Reference proteome</keyword>
<dbReference type="Gene3D" id="3.40.50.1000">
    <property type="entry name" value="HAD superfamily/HAD-like"/>
    <property type="match status" value="1"/>
</dbReference>
<feature type="binding site" evidence="12">
    <location>
        <position position="214"/>
    </location>
    <ligand>
        <name>Mg(2+)</name>
        <dbReference type="ChEBI" id="CHEBI:18420"/>
    </ligand>
</feature>
<evidence type="ECO:0000256" key="1">
    <source>
        <dbReference type="ARBA" id="ARBA00006171"/>
    </source>
</evidence>
<feature type="binding site" evidence="11">
    <location>
        <begin position="159"/>
        <end position="163"/>
    </location>
    <ligand>
        <name>substrate</name>
    </ligand>
</feature>
<evidence type="ECO:0000256" key="11">
    <source>
        <dbReference type="PIRSR" id="PIRSR610972-2"/>
    </source>
</evidence>
<dbReference type="InterPro" id="IPR006439">
    <property type="entry name" value="HAD-SF_hydro_IA"/>
</dbReference>
<evidence type="ECO:0000256" key="10">
    <source>
        <dbReference type="PIRSR" id="PIRSR610972-1"/>
    </source>
</evidence>
<dbReference type="CDD" id="cd02598">
    <property type="entry name" value="HAD_BPGM"/>
    <property type="match status" value="1"/>
</dbReference>
<keyword evidence="2" id="KW-0597">Phosphoprotein</keyword>
<evidence type="ECO:0000313" key="15">
    <source>
        <dbReference type="Proteomes" id="UP000199315"/>
    </source>
</evidence>
<proteinExistence type="inferred from homology"/>
<comment type="catalytic activity">
    <reaction evidence="7">
        <text>beta-D-glucose 1-phosphate = beta-D-glucose 6-phosphate</text>
        <dbReference type="Rhea" id="RHEA:20113"/>
        <dbReference type="ChEBI" id="CHEBI:57684"/>
        <dbReference type="ChEBI" id="CHEBI:58247"/>
        <dbReference type="EC" id="5.4.2.6"/>
    </reaction>
</comment>
<dbReference type="NCBIfam" id="TIGR01990">
    <property type="entry name" value="bPGM"/>
    <property type="match status" value="1"/>
</dbReference>
<dbReference type="SFLD" id="SFLDS00003">
    <property type="entry name" value="Haloacid_Dehalogenase"/>
    <property type="match status" value="1"/>
</dbReference>
<feature type="site" description="Important for catalytic activity and assists the phosphoryl transfer reaction to Asp8 by balancing charge and orienting the reacting groups" evidence="13">
    <location>
        <position position="190"/>
    </location>
</feature>
<dbReference type="InterPro" id="IPR010976">
    <property type="entry name" value="B-phosphoglucomutase_hydrolase"/>
</dbReference>
<evidence type="ECO:0000256" key="5">
    <source>
        <dbReference type="ARBA" id="ARBA00023235"/>
    </source>
</evidence>
<evidence type="ECO:0000256" key="9">
    <source>
        <dbReference type="ARBA" id="ARBA00044991"/>
    </source>
</evidence>
<dbReference type="NCBIfam" id="TIGR02009">
    <property type="entry name" value="PGMB-YQAB-SF"/>
    <property type="match status" value="1"/>
</dbReference>
<sequence>MHIYHNSIINDTGARGILPPDTCGKDYVTGHRVNSNRVISGMSKLENIKGVIFDLDGVICFTDQYHFLAWKEIADKEGIEFNEAINERLRGVSRAESLEIILEKATREYSAEEKTALMEQKNNIYKEHLKDMLPTDLSKEVKDTLDELRARGLKLAIGSSSKNTEFILERIGLDGFFDKISDGKNIINSKPDPEVFLKAADMIELKPEECLVIEDAEAGIHAAVSGGFHNAGIGSASKYAKTENAIASFRDILELV</sequence>
<dbReference type="SFLD" id="SFLDG01135">
    <property type="entry name" value="C1.5.6:_HAD__Beta-PGM__Phospha"/>
    <property type="match status" value="1"/>
</dbReference>
<evidence type="ECO:0000256" key="8">
    <source>
        <dbReference type="ARBA" id="ARBA00044968"/>
    </source>
</evidence>
<gene>
    <name evidence="14" type="ORF">SAMN05421730_1007105</name>
</gene>
<feature type="site" description="Important for catalytic activity and assists the phosphoryl transfer reaction to Asp8 by balancing charge and orienting the reacting groups" evidence="13">
    <location>
        <position position="159"/>
    </location>
</feature>
<dbReference type="STRING" id="1619234.SAMN05421730_1007105"/>